<protein>
    <recommendedName>
        <fullName evidence="3">CdaR family transcriptional regulator</fullName>
    </recommendedName>
</protein>
<comment type="caution">
    <text evidence="1">The sequence shown here is derived from an EMBL/GenBank/DDBJ whole genome shotgun (WGS) entry which is preliminary data.</text>
</comment>
<keyword evidence="2" id="KW-1185">Reference proteome</keyword>
<evidence type="ECO:0000313" key="2">
    <source>
        <dbReference type="Proteomes" id="UP000037247"/>
    </source>
</evidence>
<evidence type="ECO:0008006" key="3">
    <source>
        <dbReference type="Google" id="ProtNLM"/>
    </source>
</evidence>
<evidence type="ECO:0000313" key="1">
    <source>
        <dbReference type="EMBL" id="KNA90618.1"/>
    </source>
</evidence>
<name>A0ABR5IA92_9ACTN</name>
<gene>
    <name evidence="1" type="ORF">ABW18_13755</name>
</gene>
<proteinExistence type="predicted"/>
<dbReference type="Proteomes" id="UP000037247">
    <property type="component" value="Unassembled WGS sequence"/>
</dbReference>
<sequence length="148" mass="15943">MTPNSAPGRIDRLSADVRGLADRIADDVVDDALARLAVVVVDVTDIGGVESVLDAMTQWQATRRVSMDTRKRLDAALMQRDIDGLAAHRVGDVFTQRVHFRAARGLTCLAIVFDPDIAARRRIREAVYEASVALGGSAGVVGVLVEFT</sequence>
<dbReference type="RefSeq" id="WP_049699557.1">
    <property type="nucleotide sequence ID" value="NZ_JAQDQF010000006.1"/>
</dbReference>
<organism evidence="1 2">
    <name type="scientific">Gordonia jacobaea</name>
    <dbReference type="NCBI Taxonomy" id="122202"/>
    <lineage>
        <taxon>Bacteria</taxon>
        <taxon>Bacillati</taxon>
        <taxon>Actinomycetota</taxon>
        <taxon>Actinomycetes</taxon>
        <taxon>Mycobacteriales</taxon>
        <taxon>Gordoniaceae</taxon>
        <taxon>Gordonia</taxon>
    </lineage>
</organism>
<dbReference type="EMBL" id="LDTZ01000018">
    <property type="protein sequence ID" value="KNA90618.1"/>
    <property type="molecule type" value="Genomic_DNA"/>
</dbReference>
<accession>A0ABR5IA92</accession>
<reference evidence="1 2" key="1">
    <citation type="submission" date="2015-05" db="EMBL/GenBank/DDBJ databases">
        <title>Draft genome sequence of the bacterium Gordonia jacobaea a new member of the Gordonia genus.</title>
        <authorList>
            <person name="Jimenez-Galisteo G."/>
            <person name="Dominguez A."/>
            <person name="Munoz E."/>
            <person name="Vinas M."/>
        </authorList>
    </citation>
    <scope>NUCLEOTIDE SEQUENCE [LARGE SCALE GENOMIC DNA]</scope>
    <source>
        <strain evidence="2">mv1</strain>
    </source>
</reference>